<dbReference type="OrthoDB" id="9808738at2"/>
<dbReference type="Proteomes" id="UP000194800">
    <property type="component" value="Unassembled WGS sequence"/>
</dbReference>
<name>A0A242NKH7_9GAMM</name>
<organism evidence="2 5">
    <name type="scientific">Gilliamella apicola</name>
    <dbReference type="NCBI Taxonomy" id="1196095"/>
    <lineage>
        <taxon>Bacteria</taxon>
        <taxon>Pseudomonadati</taxon>
        <taxon>Pseudomonadota</taxon>
        <taxon>Gammaproteobacteria</taxon>
        <taxon>Orbales</taxon>
        <taxon>Orbaceae</taxon>
        <taxon>Gilliamella</taxon>
    </lineage>
</organism>
<evidence type="ECO:0000313" key="3">
    <source>
        <dbReference type="EMBL" id="OTQ11821.1"/>
    </source>
</evidence>
<dbReference type="RefSeq" id="WP_086271347.1">
    <property type="nucleotide sequence ID" value="NZ_MZNE01000004.1"/>
</dbReference>
<dbReference type="EMBL" id="NARP01000005">
    <property type="protein sequence ID" value="OTQ01016.1"/>
    <property type="molecule type" value="Genomic_DNA"/>
</dbReference>
<feature type="transmembrane region" description="Helical" evidence="1">
    <location>
        <begin position="146"/>
        <end position="167"/>
    </location>
</feature>
<evidence type="ECO:0000313" key="2">
    <source>
        <dbReference type="EMBL" id="OTQ01016.1"/>
    </source>
</evidence>
<sequence>MKTEVSFSIVFSQTANFIRNRFWPIALISFLLNLVASLLLKNTFDIAIITQLLQAGNPSGFPLLLKMVIIKSVLFMIIDAILIAVIYNYSVNDYLNTNTVFSRILPNALNIIGFQLIFLIILPVIFLMGILIFMVLGIIIPKELTILLFAIVALVFAIFFNALYYNFCGLITQPTTKSFFEKFAECNRSTLTHWRFALPMMLIYLLIVVIISLLNGASNNIFLSVIYPTIITILNVFTICFFYRLNMLLISNKSTLEPPQQNNNLII</sequence>
<dbReference type="AlphaFoldDB" id="A0A242NKH7"/>
<keyword evidence="4" id="KW-1185">Reference proteome</keyword>
<evidence type="ECO:0000256" key="1">
    <source>
        <dbReference type="SAM" id="Phobius"/>
    </source>
</evidence>
<protein>
    <recommendedName>
        <fullName evidence="6">DUF4013 domain-containing protein</fullName>
    </recommendedName>
</protein>
<proteinExistence type="predicted"/>
<reference evidence="4 5" key="1">
    <citation type="submission" date="2017-03" db="EMBL/GenBank/DDBJ databases">
        <title>Comparative genomics of honeybee gut symbionts reveal geographically distinct and subgroup specific antibiotic resistance.</title>
        <authorList>
            <person name="Ludvigsen J."/>
            <person name="Porcellato D."/>
            <person name="Labee-Lund T.M."/>
            <person name="Amdam G.V."/>
            <person name="Rudi K."/>
        </authorList>
    </citation>
    <scope>NUCLEOTIDE SEQUENCE [LARGE SCALE GENOMIC DNA]</scope>
    <source>
        <strain evidence="2 5">A-7-12</strain>
        <strain evidence="3 4">A-9-12</strain>
    </source>
</reference>
<evidence type="ECO:0008006" key="6">
    <source>
        <dbReference type="Google" id="ProtNLM"/>
    </source>
</evidence>
<feature type="transmembrane region" description="Helical" evidence="1">
    <location>
        <begin position="196"/>
        <end position="215"/>
    </location>
</feature>
<feature type="transmembrane region" description="Helical" evidence="1">
    <location>
        <begin position="221"/>
        <end position="243"/>
    </location>
</feature>
<feature type="transmembrane region" description="Helical" evidence="1">
    <location>
        <begin position="21"/>
        <end position="40"/>
    </location>
</feature>
<comment type="caution">
    <text evidence="2">The sequence shown here is derived from an EMBL/GenBank/DDBJ whole genome shotgun (WGS) entry which is preliminary data.</text>
</comment>
<accession>A0A242NKH7</accession>
<dbReference type="EMBL" id="NART01000002">
    <property type="protein sequence ID" value="OTQ11821.1"/>
    <property type="molecule type" value="Genomic_DNA"/>
</dbReference>
<dbReference type="Proteomes" id="UP000194977">
    <property type="component" value="Unassembled WGS sequence"/>
</dbReference>
<keyword evidence="1" id="KW-0472">Membrane</keyword>
<feature type="transmembrane region" description="Helical" evidence="1">
    <location>
        <begin position="108"/>
        <end position="140"/>
    </location>
</feature>
<feature type="transmembrane region" description="Helical" evidence="1">
    <location>
        <begin position="60"/>
        <end position="87"/>
    </location>
</feature>
<evidence type="ECO:0000313" key="4">
    <source>
        <dbReference type="Proteomes" id="UP000194800"/>
    </source>
</evidence>
<keyword evidence="1" id="KW-0812">Transmembrane</keyword>
<gene>
    <name evidence="3" type="ORF">B6C91_00830</name>
    <name evidence="2" type="ORF">B6D08_02470</name>
</gene>
<keyword evidence="1" id="KW-1133">Transmembrane helix</keyword>
<evidence type="ECO:0000313" key="5">
    <source>
        <dbReference type="Proteomes" id="UP000194977"/>
    </source>
</evidence>